<protein>
    <submittedName>
        <fullName evidence="1">Uncharacterized protein</fullName>
    </submittedName>
</protein>
<dbReference type="AlphaFoldDB" id="A0A0A8Y064"/>
<reference evidence="1" key="2">
    <citation type="journal article" date="2015" name="Data Brief">
        <title>Shoot transcriptome of the giant reed, Arundo donax.</title>
        <authorList>
            <person name="Barrero R.A."/>
            <person name="Guerrero F.D."/>
            <person name="Moolhuijzen P."/>
            <person name="Goolsby J.A."/>
            <person name="Tidwell J."/>
            <person name="Bellgard S.E."/>
            <person name="Bellgard M.I."/>
        </authorList>
    </citation>
    <scope>NUCLEOTIDE SEQUENCE</scope>
    <source>
        <tissue evidence="1">Shoot tissue taken approximately 20 cm above the soil surface</tissue>
    </source>
</reference>
<sequence length="31" mass="3623">MKSINLSVNFRIDLEHAKDLSLGCKQYDRNN</sequence>
<evidence type="ECO:0000313" key="1">
    <source>
        <dbReference type="EMBL" id="JAD18413.1"/>
    </source>
</evidence>
<proteinExistence type="predicted"/>
<accession>A0A0A8Y064</accession>
<reference evidence="1" key="1">
    <citation type="submission" date="2014-09" db="EMBL/GenBank/DDBJ databases">
        <authorList>
            <person name="Magalhaes I.L.F."/>
            <person name="Oliveira U."/>
            <person name="Santos F.R."/>
            <person name="Vidigal T.H.D.A."/>
            <person name="Brescovit A.D."/>
            <person name="Santos A.J."/>
        </authorList>
    </citation>
    <scope>NUCLEOTIDE SEQUENCE</scope>
    <source>
        <tissue evidence="1">Shoot tissue taken approximately 20 cm above the soil surface</tissue>
    </source>
</reference>
<dbReference type="EMBL" id="GBRH01279482">
    <property type="protein sequence ID" value="JAD18413.1"/>
    <property type="molecule type" value="Transcribed_RNA"/>
</dbReference>
<name>A0A0A8Y064_ARUDO</name>
<organism evidence="1">
    <name type="scientific">Arundo donax</name>
    <name type="common">Giant reed</name>
    <name type="synonym">Donax arundinaceus</name>
    <dbReference type="NCBI Taxonomy" id="35708"/>
    <lineage>
        <taxon>Eukaryota</taxon>
        <taxon>Viridiplantae</taxon>
        <taxon>Streptophyta</taxon>
        <taxon>Embryophyta</taxon>
        <taxon>Tracheophyta</taxon>
        <taxon>Spermatophyta</taxon>
        <taxon>Magnoliopsida</taxon>
        <taxon>Liliopsida</taxon>
        <taxon>Poales</taxon>
        <taxon>Poaceae</taxon>
        <taxon>PACMAD clade</taxon>
        <taxon>Arundinoideae</taxon>
        <taxon>Arundineae</taxon>
        <taxon>Arundo</taxon>
    </lineage>
</organism>